<dbReference type="PATRIC" id="fig|1235795.3.peg.2109"/>
<dbReference type="PROSITE" id="PS00061">
    <property type="entry name" value="ADH_SHORT"/>
    <property type="match status" value="1"/>
</dbReference>
<dbReference type="CDD" id="cd05233">
    <property type="entry name" value="SDR_c"/>
    <property type="match status" value="1"/>
</dbReference>
<dbReference type="GeneID" id="43345153"/>
<dbReference type="RefSeq" id="WP_016312628.1">
    <property type="nucleotide sequence ID" value="NZ_KE159653.1"/>
</dbReference>
<evidence type="ECO:0000313" key="3">
    <source>
        <dbReference type="Proteomes" id="UP000019598"/>
    </source>
</evidence>
<dbReference type="Pfam" id="PF13561">
    <property type="entry name" value="adh_short_C2"/>
    <property type="match status" value="1"/>
</dbReference>
<protein>
    <recommendedName>
        <fullName evidence="4">3-oxoacyl-[acyl-carrier protein] reductase</fullName>
    </recommendedName>
</protein>
<dbReference type="SUPFAM" id="SSF51735">
    <property type="entry name" value="NAD(P)-binding Rossmann-fold domains"/>
    <property type="match status" value="1"/>
</dbReference>
<sequence length="265" mass="28577">MKRSPQVVWITDADQPTGKALIRRWAKDGAHLLLSSPSNGIEIAAEINLAKASGSKVLVSNVDLSSGTNANELVLQAERELGALQVLIHNHDLFVPFSVEAGSEALFREVININAKSAFLCTQAAGKVMAARESGCIIYISSIHAEKPNGSSFAYSASKGAIKLLAKEAALELGRHSIRVNTIEAGPIPGDNERFRSSLTTLYRSYETKVPSARLGTVDDIANVACFLASDEARYVNGADLRLDGGFLLHYMDHKMRQPRSSDSP</sequence>
<accession>R9LBB9</accession>
<dbReference type="PRINTS" id="PR00081">
    <property type="entry name" value="GDHRDH"/>
</dbReference>
<dbReference type="PANTHER" id="PTHR42760">
    <property type="entry name" value="SHORT-CHAIN DEHYDROGENASES/REDUCTASES FAMILY MEMBER"/>
    <property type="match status" value="1"/>
</dbReference>
<dbReference type="STRING" id="1235795.C812_02141"/>
<comment type="caution">
    <text evidence="2">The sequence shown here is derived from an EMBL/GenBank/DDBJ whole genome shotgun (WGS) entry which is preliminary data.</text>
</comment>
<dbReference type="Proteomes" id="UP000019598">
    <property type="component" value="Unassembled WGS sequence"/>
</dbReference>
<organism evidence="2 3">
    <name type="scientific">Paenibacillus barengoltzii G22</name>
    <dbReference type="NCBI Taxonomy" id="1235795"/>
    <lineage>
        <taxon>Bacteria</taxon>
        <taxon>Bacillati</taxon>
        <taxon>Bacillota</taxon>
        <taxon>Bacilli</taxon>
        <taxon>Bacillales</taxon>
        <taxon>Paenibacillaceae</taxon>
        <taxon>Paenibacillus</taxon>
    </lineage>
</organism>
<evidence type="ECO:0008006" key="4">
    <source>
        <dbReference type="Google" id="ProtNLM"/>
    </source>
</evidence>
<name>R9LBB9_9BACL</name>
<dbReference type="InterPro" id="IPR036291">
    <property type="entry name" value="NAD(P)-bd_dom_sf"/>
</dbReference>
<dbReference type="InterPro" id="IPR020904">
    <property type="entry name" value="Sc_DH/Rdtase_CS"/>
</dbReference>
<dbReference type="Gene3D" id="3.40.50.720">
    <property type="entry name" value="NAD(P)-binding Rossmann-like Domain"/>
    <property type="match status" value="1"/>
</dbReference>
<reference evidence="2 3" key="1">
    <citation type="submission" date="2013-04" db="EMBL/GenBank/DDBJ databases">
        <title>The Genome Sequence of Paenibacillus barengoltzii G22.</title>
        <authorList>
            <consortium name="The Broad Institute Genomics Platform"/>
            <consortium name="The Broad Institute Genome Sequencing Center for Infectious Disease"/>
            <person name="Earl A."/>
            <person name="Xavier R."/>
            <person name="Elson C."/>
            <person name="Duck W."/>
            <person name="Walker B."/>
            <person name="Young S."/>
            <person name="Zeng Q."/>
            <person name="Gargeya S."/>
            <person name="Fitzgerald M."/>
            <person name="Haas B."/>
            <person name="Abouelleil A."/>
            <person name="Allen A.W."/>
            <person name="Alvarado L."/>
            <person name="Arachchi H.M."/>
            <person name="Berlin A.M."/>
            <person name="Chapman S.B."/>
            <person name="Gainer-Dewar J."/>
            <person name="Goldberg J."/>
            <person name="Griggs A."/>
            <person name="Gujja S."/>
            <person name="Hansen M."/>
            <person name="Howarth C."/>
            <person name="Imamovic A."/>
            <person name="Ireland A."/>
            <person name="Larimer J."/>
            <person name="McCowan C."/>
            <person name="Murphy C."/>
            <person name="Pearson M."/>
            <person name="Poon T.W."/>
            <person name="Priest M."/>
            <person name="Roberts A."/>
            <person name="Saif S."/>
            <person name="Shea T."/>
            <person name="Sisk P."/>
            <person name="Sykes S."/>
            <person name="Wortman J."/>
            <person name="Nusbaum C."/>
            <person name="Birren B."/>
        </authorList>
    </citation>
    <scope>NUCLEOTIDE SEQUENCE [LARGE SCALE GENOMIC DNA]</scope>
    <source>
        <strain evidence="2 3">G22</strain>
    </source>
</reference>
<dbReference type="GO" id="GO:0016616">
    <property type="term" value="F:oxidoreductase activity, acting on the CH-OH group of donors, NAD or NADP as acceptor"/>
    <property type="evidence" value="ECO:0007669"/>
    <property type="project" value="TreeGrafter"/>
</dbReference>
<evidence type="ECO:0000313" key="2">
    <source>
        <dbReference type="EMBL" id="EOS56079.1"/>
    </source>
</evidence>
<dbReference type="EMBL" id="ASSZ01000020">
    <property type="protein sequence ID" value="EOS56079.1"/>
    <property type="molecule type" value="Genomic_DNA"/>
</dbReference>
<proteinExistence type="inferred from homology"/>
<evidence type="ECO:0000256" key="1">
    <source>
        <dbReference type="ARBA" id="ARBA00006484"/>
    </source>
</evidence>
<dbReference type="HOGENOM" id="CLU_010194_1_3_9"/>
<dbReference type="OrthoDB" id="9803333at2"/>
<dbReference type="AlphaFoldDB" id="R9LBB9"/>
<comment type="similarity">
    <text evidence="1">Belongs to the short-chain dehydrogenases/reductases (SDR) family.</text>
</comment>
<dbReference type="InterPro" id="IPR002347">
    <property type="entry name" value="SDR_fam"/>
</dbReference>
<gene>
    <name evidence="2" type="ORF">C812_02141</name>
</gene>